<dbReference type="PANTHER" id="PTHR24124:SF14">
    <property type="entry name" value="CHROMOSOME UNDETERMINED SCAFFOLD_25, WHOLE GENOME SHOTGUN SEQUENCE"/>
    <property type="match status" value="1"/>
</dbReference>
<evidence type="ECO:0000313" key="6">
    <source>
        <dbReference type="Proteomes" id="UP000800094"/>
    </source>
</evidence>
<evidence type="ECO:0000256" key="4">
    <source>
        <dbReference type="SAM" id="MobiDB-lite"/>
    </source>
</evidence>
<dbReference type="PANTHER" id="PTHR24124">
    <property type="entry name" value="ANKYRIN REPEAT FAMILY A"/>
    <property type="match status" value="1"/>
</dbReference>
<evidence type="ECO:0000313" key="5">
    <source>
        <dbReference type="EMBL" id="KAF2251608.1"/>
    </source>
</evidence>
<feature type="region of interest" description="Disordered" evidence="4">
    <location>
        <begin position="1"/>
        <end position="26"/>
    </location>
</feature>
<dbReference type="Proteomes" id="UP000800094">
    <property type="component" value="Unassembled WGS sequence"/>
</dbReference>
<organism evidence="5 6">
    <name type="scientific">Trematosphaeria pertusa</name>
    <dbReference type="NCBI Taxonomy" id="390896"/>
    <lineage>
        <taxon>Eukaryota</taxon>
        <taxon>Fungi</taxon>
        <taxon>Dikarya</taxon>
        <taxon>Ascomycota</taxon>
        <taxon>Pezizomycotina</taxon>
        <taxon>Dothideomycetes</taxon>
        <taxon>Pleosporomycetidae</taxon>
        <taxon>Pleosporales</taxon>
        <taxon>Massarineae</taxon>
        <taxon>Trematosphaeriaceae</taxon>
        <taxon>Trematosphaeria</taxon>
    </lineage>
</organism>
<feature type="repeat" description="ANK" evidence="3">
    <location>
        <begin position="609"/>
        <end position="641"/>
    </location>
</feature>
<evidence type="ECO:0000256" key="3">
    <source>
        <dbReference type="PROSITE-ProRule" id="PRU00023"/>
    </source>
</evidence>
<dbReference type="PROSITE" id="PS50297">
    <property type="entry name" value="ANK_REP_REGION"/>
    <property type="match status" value="1"/>
</dbReference>
<gene>
    <name evidence="5" type="ORF">BU26DRAFT_240239</name>
</gene>
<sequence>MPSHYRVEKRRFIQDAGSKRGRGRPQAWSSSWRKRLVLLRLCGLRLDTTVAILNILNEGTFNAKVRRAQQILVDTLTKHYHRDCPRDKLQARKRITFLKSLRLKGLTEKRTLPQPAAAQPNIYIRSRPKTPSQCLATLPEGQSLETTPADDAWKGKSILSHANATENSTRGDLSCYRSGSKAIATPPNYDQRSATENKILCHEDRDRQSFMSGSTSKSKIRALLRRDSYSSSMASEMWSLLRMRLSMSSLTTGSELSFYTDSIPEKQPDLFDFSARVRRALKTQRNKMENVNTEVIDTCCSQNVDCTHRLIKDVIVSGTPASTFARNLQLDCLQDCKSNIMFFAAMSGAPADVIMALLCRACYNTINSTNPDGQTFLFYLDPAGFQDVSCTCYASPWQSKFPSSPYTWIQRGPHSSKFDCLVRHLEQERFNFDQVDHEGRHFLSFLCASPEFNLEWLTLIMSNSLEWDHRIRALSQLRDSSGCFLIDYIAVHPRFGELSEATISRFRPRFRQGPSSRVMSRALASELETGETALHTVLESNCLAHQRILLYLNNPEYRNDINKYDCLGRTPLMRYLNQAIKDLVAEESIVATVRMLIPWGVNLDARSRGGSTMLHFAAKSALPELIELALDKAANVDHRDCKGFTALDYAAKMFDRSRNGKSPPELTARSLKSTMRLLDYATNRLRKPGPVARRSHNAVIQLLRNGAQPTDNITPQLKDAISTMQFQAPPTQLALPFKDSSSQLETDDYISNLPKTTETYYRIGA</sequence>
<dbReference type="Gene3D" id="1.25.40.20">
    <property type="entry name" value="Ankyrin repeat-containing domain"/>
    <property type="match status" value="1"/>
</dbReference>
<accession>A0A6A6IND8</accession>
<evidence type="ECO:0000256" key="2">
    <source>
        <dbReference type="ARBA" id="ARBA00023043"/>
    </source>
</evidence>
<keyword evidence="1" id="KW-0677">Repeat</keyword>
<keyword evidence="2 3" id="KW-0040">ANK repeat</keyword>
<reference evidence="5" key="1">
    <citation type="journal article" date="2020" name="Stud. Mycol.">
        <title>101 Dothideomycetes genomes: a test case for predicting lifestyles and emergence of pathogens.</title>
        <authorList>
            <person name="Haridas S."/>
            <person name="Albert R."/>
            <person name="Binder M."/>
            <person name="Bloem J."/>
            <person name="Labutti K."/>
            <person name="Salamov A."/>
            <person name="Andreopoulos B."/>
            <person name="Baker S."/>
            <person name="Barry K."/>
            <person name="Bills G."/>
            <person name="Bluhm B."/>
            <person name="Cannon C."/>
            <person name="Castanera R."/>
            <person name="Culley D."/>
            <person name="Daum C."/>
            <person name="Ezra D."/>
            <person name="Gonzalez J."/>
            <person name="Henrissat B."/>
            <person name="Kuo A."/>
            <person name="Liang C."/>
            <person name="Lipzen A."/>
            <person name="Lutzoni F."/>
            <person name="Magnuson J."/>
            <person name="Mondo S."/>
            <person name="Nolan M."/>
            <person name="Ohm R."/>
            <person name="Pangilinan J."/>
            <person name="Park H.-J."/>
            <person name="Ramirez L."/>
            <person name="Alfaro M."/>
            <person name="Sun H."/>
            <person name="Tritt A."/>
            <person name="Yoshinaga Y."/>
            <person name="Zwiers L.-H."/>
            <person name="Turgeon B."/>
            <person name="Goodwin S."/>
            <person name="Spatafora J."/>
            <person name="Crous P."/>
            <person name="Grigoriev I."/>
        </authorList>
    </citation>
    <scope>NUCLEOTIDE SEQUENCE</scope>
    <source>
        <strain evidence="5">CBS 122368</strain>
    </source>
</reference>
<dbReference type="InterPro" id="IPR036770">
    <property type="entry name" value="Ankyrin_rpt-contain_sf"/>
</dbReference>
<dbReference type="EMBL" id="ML987192">
    <property type="protein sequence ID" value="KAF2251608.1"/>
    <property type="molecule type" value="Genomic_DNA"/>
</dbReference>
<dbReference type="GO" id="GO:0010468">
    <property type="term" value="P:regulation of gene expression"/>
    <property type="evidence" value="ECO:0007669"/>
    <property type="project" value="TreeGrafter"/>
</dbReference>
<dbReference type="GeneID" id="54574331"/>
<keyword evidence="6" id="KW-1185">Reference proteome</keyword>
<dbReference type="AlphaFoldDB" id="A0A6A6IND8"/>
<proteinExistence type="predicted"/>
<evidence type="ECO:0000256" key="1">
    <source>
        <dbReference type="ARBA" id="ARBA00022737"/>
    </source>
</evidence>
<name>A0A6A6IND8_9PLEO</name>
<dbReference type="InterPro" id="IPR002110">
    <property type="entry name" value="Ankyrin_rpt"/>
</dbReference>
<dbReference type="OrthoDB" id="3799462at2759"/>
<dbReference type="SUPFAM" id="SSF48403">
    <property type="entry name" value="Ankyrin repeat"/>
    <property type="match status" value="1"/>
</dbReference>
<dbReference type="PROSITE" id="PS50088">
    <property type="entry name" value="ANK_REPEAT"/>
    <property type="match status" value="1"/>
</dbReference>
<dbReference type="RefSeq" id="XP_033686612.1">
    <property type="nucleotide sequence ID" value="XM_033821001.1"/>
</dbReference>
<protein>
    <submittedName>
        <fullName evidence="5">Ankyrin</fullName>
    </submittedName>
</protein>
<dbReference type="GO" id="GO:0005634">
    <property type="term" value="C:nucleus"/>
    <property type="evidence" value="ECO:0007669"/>
    <property type="project" value="TreeGrafter"/>
</dbReference>